<gene>
    <name evidence="3" type="ORF">VB774_09525</name>
</gene>
<comment type="caution">
    <text evidence="3">The sequence shown here is derived from an EMBL/GenBank/DDBJ whole genome shotgun (WGS) entry which is preliminary data.</text>
</comment>
<feature type="signal peptide" evidence="2">
    <location>
        <begin position="1"/>
        <end position="26"/>
    </location>
</feature>
<feature type="region of interest" description="Disordered" evidence="1">
    <location>
        <begin position="51"/>
        <end position="77"/>
    </location>
</feature>
<dbReference type="RefSeq" id="WP_323261470.1">
    <property type="nucleotide sequence ID" value="NZ_JAYGIE010000041.1"/>
</dbReference>
<evidence type="ECO:0000313" key="4">
    <source>
        <dbReference type="Proteomes" id="UP001301388"/>
    </source>
</evidence>
<proteinExistence type="predicted"/>
<organism evidence="3 4">
    <name type="scientific">Pseudanabaena galeata UHCC 0370</name>
    <dbReference type="NCBI Taxonomy" id="3110310"/>
    <lineage>
        <taxon>Bacteria</taxon>
        <taxon>Bacillati</taxon>
        <taxon>Cyanobacteriota</taxon>
        <taxon>Cyanophyceae</taxon>
        <taxon>Pseudanabaenales</taxon>
        <taxon>Pseudanabaenaceae</taxon>
        <taxon>Pseudanabaena</taxon>
    </lineage>
</organism>
<name>A0ABU5THY7_9CYAN</name>
<protein>
    <submittedName>
        <fullName evidence="3">Uncharacterized protein</fullName>
    </submittedName>
</protein>
<keyword evidence="2" id="KW-0732">Signal</keyword>
<sequence length="86" mass="9366">MKVSSLFSIGAIAASTLITFSTSALATSQLQNITANSQLQSLQISELSIQKNDGVSKEEKEEEEESESNAGRCNPSHPLFPYCGWW</sequence>
<evidence type="ECO:0000256" key="1">
    <source>
        <dbReference type="SAM" id="MobiDB-lite"/>
    </source>
</evidence>
<feature type="chain" id="PRO_5046984246" evidence="2">
    <location>
        <begin position="27"/>
        <end position="86"/>
    </location>
</feature>
<dbReference type="Proteomes" id="UP001301388">
    <property type="component" value="Unassembled WGS sequence"/>
</dbReference>
<reference evidence="3 4" key="1">
    <citation type="submission" date="2023-12" db="EMBL/GenBank/DDBJ databases">
        <title>Baltic Sea Cyanobacteria.</title>
        <authorList>
            <person name="Delbaje E."/>
            <person name="Fewer D.P."/>
            <person name="Shishido T.K."/>
        </authorList>
    </citation>
    <scope>NUCLEOTIDE SEQUENCE [LARGE SCALE GENOMIC DNA]</scope>
    <source>
        <strain evidence="3 4">UHCC 0370</strain>
    </source>
</reference>
<keyword evidence="4" id="KW-1185">Reference proteome</keyword>
<evidence type="ECO:0000256" key="2">
    <source>
        <dbReference type="SAM" id="SignalP"/>
    </source>
</evidence>
<accession>A0ABU5THY7</accession>
<dbReference type="EMBL" id="JAYGIE010000041">
    <property type="protein sequence ID" value="MEA5477860.1"/>
    <property type="molecule type" value="Genomic_DNA"/>
</dbReference>
<evidence type="ECO:0000313" key="3">
    <source>
        <dbReference type="EMBL" id="MEA5477860.1"/>
    </source>
</evidence>